<dbReference type="Gene3D" id="3.40.50.720">
    <property type="entry name" value="NAD(P)-binding Rossmann-like Domain"/>
    <property type="match status" value="1"/>
</dbReference>
<dbReference type="PANTHER" id="PTHR44229:SF4">
    <property type="entry name" value="15-HYDROXYPROSTAGLANDIN DEHYDROGENASE [NAD(+)]"/>
    <property type="match status" value="1"/>
</dbReference>
<dbReference type="GO" id="GO:0016616">
    <property type="term" value="F:oxidoreductase activity, acting on the CH-OH group of donors, NAD or NADP as acceptor"/>
    <property type="evidence" value="ECO:0007669"/>
    <property type="project" value="TreeGrafter"/>
</dbReference>
<evidence type="ECO:0000256" key="2">
    <source>
        <dbReference type="ARBA" id="ARBA00022857"/>
    </source>
</evidence>
<evidence type="ECO:0000256" key="1">
    <source>
        <dbReference type="ARBA" id="ARBA00006484"/>
    </source>
</evidence>
<proteinExistence type="inferred from homology"/>
<evidence type="ECO:0000313" key="5">
    <source>
        <dbReference type="EMBL" id="KEZ42025.1"/>
    </source>
</evidence>
<dbReference type="HOGENOM" id="CLU_010194_13_0_1"/>
<reference evidence="5 6" key="1">
    <citation type="journal article" date="2014" name="Genome Announc.">
        <title>Draft genome sequence of the pathogenic fungus Scedosporium apiospermum.</title>
        <authorList>
            <person name="Vandeputte P."/>
            <person name="Ghamrawi S."/>
            <person name="Rechenmann M."/>
            <person name="Iltis A."/>
            <person name="Giraud S."/>
            <person name="Fleury M."/>
            <person name="Thornton C."/>
            <person name="Delhaes L."/>
            <person name="Meyer W."/>
            <person name="Papon N."/>
            <person name="Bouchara J.P."/>
        </authorList>
    </citation>
    <scope>NUCLEOTIDE SEQUENCE [LARGE SCALE GENOMIC DNA]</scope>
    <source>
        <strain evidence="5 6">IHEM 14462</strain>
    </source>
</reference>
<dbReference type="Pfam" id="PF00106">
    <property type="entry name" value="adh_short"/>
    <property type="match status" value="1"/>
</dbReference>
<organism evidence="5 6">
    <name type="scientific">Pseudallescheria apiosperma</name>
    <name type="common">Scedosporium apiospermum</name>
    <dbReference type="NCBI Taxonomy" id="563466"/>
    <lineage>
        <taxon>Eukaryota</taxon>
        <taxon>Fungi</taxon>
        <taxon>Dikarya</taxon>
        <taxon>Ascomycota</taxon>
        <taxon>Pezizomycotina</taxon>
        <taxon>Sordariomycetes</taxon>
        <taxon>Hypocreomycetidae</taxon>
        <taxon>Microascales</taxon>
        <taxon>Microascaceae</taxon>
        <taxon>Scedosporium</taxon>
    </lineage>
</organism>
<dbReference type="VEuPathDB" id="FungiDB:SAPIO_CDS6427"/>
<evidence type="ECO:0000256" key="4">
    <source>
        <dbReference type="RuleBase" id="RU000363"/>
    </source>
</evidence>
<dbReference type="AlphaFoldDB" id="A0A084G3W3"/>
<dbReference type="KEGG" id="sapo:SAPIO_CDS6427"/>
<dbReference type="RefSeq" id="XP_016641824.1">
    <property type="nucleotide sequence ID" value="XM_016788533.1"/>
</dbReference>
<comment type="caution">
    <text evidence="5">The sequence shown here is derived from an EMBL/GenBank/DDBJ whole genome shotgun (WGS) entry which is preliminary data.</text>
</comment>
<dbReference type="InterPro" id="IPR020904">
    <property type="entry name" value="Sc_DH/Rdtase_CS"/>
</dbReference>
<comment type="similarity">
    <text evidence="1 4">Belongs to the short-chain dehydrogenases/reductases (SDR) family.</text>
</comment>
<dbReference type="OrthoDB" id="37659at2759"/>
<dbReference type="EMBL" id="JOWA01000103">
    <property type="protein sequence ID" value="KEZ42025.1"/>
    <property type="molecule type" value="Genomic_DNA"/>
</dbReference>
<protein>
    <submittedName>
        <fullName evidence="5">Uncharacterized protein</fullName>
    </submittedName>
</protein>
<evidence type="ECO:0000313" key="6">
    <source>
        <dbReference type="Proteomes" id="UP000028545"/>
    </source>
</evidence>
<dbReference type="InterPro" id="IPR002347">
    <property type="entry name" value="SDR_fam"/>
</dbReference>
<keyword evidence="3" id="KW-0560">Oxidoreductase</keyword>
<sequence length="276" mass="29652">MTSSQVQKSVIVTGGASGIGLAMTRYFASQGHRVSVFDINDKTGPGIVAEVAAEHPKAALSFKRCDVSSWDEQAAVFKQVYQEHGRIDVVMANAGISEQGQSSIAKVEDDEPVKPATKSIEVNFLGVIYSVKLALHYMHKNKDDGSPSRGLVIATASNAGVYPFPIAPLYAASKAGVINLVRSLGPVLEKSKIQINALAPAVLETNIAPSPDLFKPMIITPMSTLTKGVAQFVEDPSRTGQVVEIHGESVTLRQPPEFVDEDSRKNLETFWNLGYA</sequence>
<keyword evidence="2" id="KW-0521">NADP</keyword>
<dbReference type="PROSITE" id="PS00061">
    <property type="entry name" value="ADH_SHORT"/>
    <property type="match status" value="1"/>
</dbReference>
<dbReference type="GO" id="GO:0005737">
    <property type="term" value="C:cytoplasm"/>
    <property type="evidence" value="ECO:0007669"/>
    <property type="project" value="TreeGrafter"/>
</dbReference>
<dbReference type="GeneID" id="27725499"/>
<dbReference type="PRINTS" id="PR00081">
    <property type="entry name" value="GDHRDH"/>
</dbReference>
<gene>
    <name evidence="5" type="ORF">SAPIO_CDS6427</name>
</gene>
<evidence type="ECO:0000256" key="3">
    <source>
        <dbReference type="ARBA" id="ARBA00023002"/>
    </source>
</evidence>
<dbReference type="OMA" id="AGAEHNN"/>
<name>A0A084G3W3_PSEDA</name>
<dbReference type="Proteomes" id="UP000028545">
    <property type="component" value="Unassembled WGS sequence"/>
</dbReference>
<keyword evidence="6" id="KW-1185">Reference proteome</keyword>
<dbReference type="SUPFAM" id="SSF51735">
    <property type="entry name" value="NAD(P)-binding Rossmann-fold domains"/>
    <property type="match status" value="1"/>
</dbReference>
<accession>A0A084G3W3</accession>
<dbReference type="PRINTS" id="PR00080">
    <property type="entry name" value="SDRFAMILY"/>
</dbReference>
<dbReference type="InterPro" id="IPR036291">
    <property type="entry name" value="NAD(P)-bd_dom_sf"/>
</dbReference>
<dbReference type="PANTHER" id="PTHR44229">
    <property type="entry name" value="15-HYDROXYPROSTAGLANDIN DEHYDROGENASE [NAD(+)]"/>
    <property type="match status" value="1"/>
</dbReference>